<dbReference type="PANTHER" id="PTHR23074">
    <property type="entry name" value="AAA DOMAIN-CONTAINING"/>
    <property type="match status" value="1"/>
</dbReference>
<keyword evidence="2" id="KW-0067">ATP-binding</keyword>
<dbReference type="SUPFAM" id="SSF52540">
    <property type="entry name" value="P-loop containing nucleoside triphosphate hydrolases"/>
    <property type="match status" value="1"/>
</dbReference>
<dbReference type="GO" id="GO:0016887">
    <property type="term" value="F:ATP hydrolysis activity"/>
    <property type="evidence" value="ECO:0007669"/>
    <property type="project" value="InterPro"/>
</dbReference>
<dbReference type="InterPro" id="IPR027417">
    <property type="entry name" value="P-loop_NTPase"/>
</dbReference>
<dbReference type="GO" id="GO:0007033">
    <property type="term" value="P:vacuole organization"/>
    <property type="evidence" value="ECO:0007669"/>
    <property type="project" value="TreeGrafter"/>
</dbReference>
<evidence type="ECO:0000313" key="6">
    <source>
        <dbReference type="Proteomes" id="UP000594261"/>
    </source>
</evidence>
<reference evidence="5" key="2">
    <citation type="submission" date="2021-01" db="UniProtKB">
        <authorList>
            <consortium name="EnsemblPlants"/>
        </authorList>
    </citation>
    <scope>IDENTIFICATION</scope>
</reference>
<dbReference type="InterPro" id="IPR015415">
    <property type="entry name" value="Spast_Vps4_C"/>
</dbReference>
<dbReference type="InterPro" id="IPR003593">
    <property type="entry name" value="AAA+_ATPase"/>
</dbReference>
<accession>A0A7N2LJV8</accession>
<dbReference type="InterPro" id="IPR050304">
    <property type="entry name" value="MT-severing_AAA_ATPase"/>
</dbReference>
<dbReference type="InParanoid" id="A0A7N2LJV8"/>
<evidence type="ECO:0000259" key="4">
    <source>
        <dbReference type="SMART" id="SM00382"/>
    </source>
</evidence>
<dbReference type="EnsemblPlants" id="QL04p085774:mrna">
    <property type="protein sequence ID" value="QL04p085774:mrna"/>
    <property type="gene ID" value="QL04p085774"/>
</dbReference>
<dbReference type="Gene3D" id="3.40.50.300">
    <property type="entry name" value="P-loop containing nucleotide triphosphate hydrolases"/>
    <property type="match status" value="1"/>
</dbReference>
<feature type="domain" description="AAA+ ATPase" evidence="4">
    <location>
        <begin position="134"/>
        <end position="268"/>
    </location>
</feature>
<dbReference type="InterPro" id="IPR003959">
    <property type="entry name" value="ATPase_AAA_core"/>
</dbReference>
<keyword evidence="3" id="KW-0175">Coiled coil</keyword>
<evidence type="ECO:0000256" key="3">
    <source>
        <dbReference type="ARBA" id="ARBA00023054"/>
    </source>
</evidence>
<dbReference type="SUPFAM" id="SSF116846">
    <property type="entry name" value="MIT domain"/>
    <property type="match status" value="1"/>
</dbReference>
<dbReference type="Proteomes" id="UP000594261">
    <property type="component" value="Chromosome 4"/>
</dbReference>
<dbReference type="Gene3D" id="1.10.8.60">
    <property type="match status" value="1"/>
</dbReference>
<evidence type="ECO:0000256" key="2">
    <source>
        <dbReference type="ARBA" id="ARBA00022840"/>
    </source>
</evidence>
<proteinExistence type="predicted"/>
<dbReference type="FunFam" id="3.40.50.300:FF:001025">
    <property type="entry name" value="ATPase family, AAA domain-containing 2B"/>
    <property type="match status" value="1"/>
</dbReference>
<dbReference type="InterPro" id="IPR041569">
    <property type="entry name" value="AAA_lid_3"/>
</dbReference>
<dbReference type="SMART" id="SM00382">
    <property type="entry name" value="AAA"/>
    <property type="match status" value="1"/>
</dbReference>
<evidence type="ECO:0000256" key="1">
    <source>
        <dbReference type="ARBA" id="ARBA00022741"/>
    </source>
</evidence>
<reference evidence="5 6" key="1">
    <citation type="journal article" date="2016" name="G3 (Bethesda)">
        <title>First Draft Assembly and Annotation of the Genome of a California Endemic Oak Quercus lobata Nee (Fagaceae).</title>
        <authorList>
            <person name="Sork V.L."/>
            <person name="Fitz-Gibbon S.T."/>
            <person name="Puiu D."/>
            <person name="Crepeau M."/>
            <person name="Gugger P.F."/>
            <person name="Sherman R."/>
            <person name="Stevens K."/>
            <person name="Langley C.H."/>
            <person name="Pellegrini M."/>
            <person name="Salzberg S.L."/>
        </authorList>
    </citation>
    <scope>NUCLEOTIDE SEQUENCE [LARGE SCALE GENOMIC DNA]</scope>
    <source>
        <strain evidence="5 6">cv. SW786</strain>
    </source>
</reference>
<dbReference type="Gramene" id="QL04p085774:mrna">
    <property type="protein sequence ID" value="QL04p085774:mrna"/>
    <property type="gene ID" value="QL04p085774"/>
</dbReference>
<dbReference type="Pfam" id="PF09336">
    <property type="entry name" value="Vps4_C"/>
    <property type="match status" value="1"/>
</dbReference>
<name>A0A7N2LJV8_QUELO</name>
<organism evidence="5 6">
    <name type="scientific">Quercus lobata</name>
    <name type="common">Valley oak</name>
    <dbReference type="NCBI Taxonomy" id="97700"/>
    <lineage>
        <taxon>Eukaryota</taxon>
        <taxon>Viridiplantae</taxon>
        <taxon>Streptophyta</taxon>
        <taxon>Embryophyta</taxon>
        <taxon>Tracheophyta</taxon>
        <taxon>Spermatophyta</taxon>
        <taxon>Magnoliopsida</taxon>
        <taxon>eudicotyledons</taxon>
        <taxon>Gunneridae</taxon>
        <taxon>Pentapetalae</taxon>
        <taxon>rosids</taxon>
        <taxon>fabids</taxon>
        <taxon>Fagales</taxon>
        <taxon>Fagaceae</taxon>
        <taxon>Quercus</taxon>
    </lineage>
</organism>
<dbReference type="GO" id="GO:0016197">
    <property type="term" value="P:endosomal transport"/>
    <property type="evidence" value="ECO:0007669"/>
    <property type="project" value="TreeGrafter"/>
</dbReference>
<dbReference type="PANTHER" id="PTHR23074:SF83">
    <property type="entry name" value="VACUOLAR PROTEIN SORTING-ASSOCIATED PROTEIN 4A"/>
    <property type="match status" value="1"/>
</dbReference>
<keyword evidence="6" id="KW-1185">Reference proteome</keyword>
<dbReference type="AlphaFoldDB" id="A0A7N2LJV8"/>
<keyword evidence="1" id="KW-0547">Nucleotide-binding</keyword>
<dbReference type="Pfam" id="PF00004">
    <property type="entry name" value="AAA"/>
    <property type="match status" value="1"/>
</dbReference>
<dbReference type="InterPro" id="IPR036181">
    <property type="entry name" value="MIT_dom_sf"/>
</dbReference>
<dbReference type="EMBL" id="LRBV02000004">
    <property type="status" value="NOT_ANNOTATED_CDS"/>
    <property type="molecule type" value="Genomic_DNA"/>
</dbReference>
<sequence length="383" mass="43526">MSDHLVNLLEEANNTLKEVVDADKKGKDDIAIKNYKKAFEQLKHYREEFDKQYLLHYKRAEDIARGRNPGSSITATAQLWRFPTDSSPKLSHFVKLSNVKLGDVGGLEDCKRVLREAAIWPEKYPQFFTGNRKPWRSVLLFGPPGSGKTLLAKAIAAEANFHFSSISPSDIVSKWMGESEQQVSDLFQEAREKAPSIIFIDEIDSLCGQRGKKNENEASRRIKSELLVHMQGVCDGAEHVLILAATNTPYDLDMRRFECESISLSQMTRQGNAYLSFLFEQVQIGIGITPSEISENELESLAKETEGFSGSDISSYVKDALYQSIRPTLRKLEKDGQNSEIQVPKIEFEHFRKVRERHKPTVDKKDLEKLKEFKEEFGVSGEM</sequence>
<protein>
    <recommendedName>
        <fullName evidence="4">AAA+ ATPase domain-containing protein</fullName>
    </recommendedName>
</protein>
<evidence type="ECO:0000313" key="5">
    <source>
        <dbReference type="EnsemblPlants" id="QL04p085774:mrna"/>
    </source>
</evidence>
<dbReference type="GO" id="GO:0005524">
    <property type="term" value="F:ATP binding"/>
    <property type="evidence" value="ECO:0007669"/>
    <property type="project" value="UniProtKB-KW"/>
</dbReference>
<dbReference type="Pfam" id="PF17862">
    <property type="entry name" value="AAA_lid_3"/>
    <property type="match status" value="1"/>
</dbReference>